<dbReference type="InParanoid" id="A0A0D2UBU7"/>
<organism evidence="4 5">
    <name type="scientific">Capsaspora owczarzaki (strain ATCC 30864)</name>
    <dbReference type="NCBI Taxonomy" id="595528"/>
    <lineage>
        <taxon>Eukaryota</taxon>
        <taxon>Filasterea</taxon>
        <taxon>Capsaspora</taxon>
    </lineage>
</organism>
<reference evidence="5" key="1">
    <citation type="submission" date="2011-02" db="EMBL/GenBank/DDBJ databases">
        <title>The Genome Sequence of Capsaspora owczarzaki ATCC 30864.</title>
        <authorList>
            <person name="Russ C."/>
            <person name="Cuomo C."/>
            <person name="Burger G."/>
            <person name="Gray M.W."/>
            <person name="Holland P.W.H."/>
            <person name="King N."/>
            <person name="Lang F.B.F."/>
            <person name="Roger A.J."/>
            <person name="Ruiz-Trillo I."/>
            <person name="Young S.K."/>
            <person name="Zeng Q."/>
            <person name="Gargeya S."/>
            <person name="Alvarado L."/>
            <person name="Berlin A."/>
            <person name="Chapman S.B."/>
            <person name="Chen Z."/>
            <person name="Freedman E."/>
            <person name="Gellesch M."/>
            <person name="Goldberg J."/>
            <person name="Griggs A."/>
            <person name="Gujja S."/>
            <person name="Heilman E."/>
            <person name="Heiman D."/>
            <person name="Howarth C."/>
            <person name="Mehta T."/>
            <person name="Neiman D."/>
            <person name="Pearson M."/>
            <person name="Roberts A."/>
            <person name="Saif S."/>
            <person name="Shea T."/>
            <person name="Shenoy N."/>
            <person name="Sisk P."/>
            <person name="Stolte C."/>
            <person name="Sykes S."/>
            <person name="White J."/>
            <person name="Yandava C."/>
            <person name="Haas B."/>
            <person name="Nusbaum C."/>
            <person name="Birren B."/>
        </authorList>
    </citation>
    <scope>NUCLEOTIDE SEQUENCE</scope>
    <source>
        <strain evidence="5">ATCC 30864</strain>
    </source>
</reference>
<dbReference type="SUPFAM" id="SSF57667">
    <property type="entry name" value="beta-beta-alpha zinc fingers"/>
    <property type="match status" value="1"/>
</dbReference>
<dbReference type="InterPro" id="IPR013087">
    <property type="entry name" value="Znf_C2H2_type"/>
</dbReference>
<dbReference type="InterPro" id="IPR036236">
    <property type="entry name" value="Znf_C2H2_sf"/>
</dbReference>
<name>A0A0D2UBU7_CAPO3</name>
<feature type="domain" description="C2H2-type" evidence="3">
    <location>
        <begin position="182"/>
        <end position="209"/>
    </location>
</feature>
<evidence type="ECO:0000313" key="4">
    <source>
        <dbReference type="EMBL" id="KJE92501.1"/>
    </source>
</evidence>
<evidence type="ECO:0000313" key="5">
    <source>
        <dbReference type="Proteomes" id="UP000008743"/>
    </source>
</evidence>
<dbReference type="PROSITE" id="PS50157">
    <property type="entry name" value="ZINC_FINGER_C2H2_2"/>
    <property type="match status" value="1"/>
</dbReference>
<keyword evidence="1" id="KW-0863">Zinc-finger</keyword>
<dbReference type="AlphaFoldDB" id="A0A0D2UBU7"/>
<keyword evidence="1" id="KW-0479">Metal-binding</keyword>
<dbReference type="Gene3D" id="3.30.160.60">
    <property type="entry name" value="Classic Zinc Finger"/>
    <property type="match status" value="1"/>
</dbReference>
<dbReference type="GO" id="GO:0008270">
    <property type="term" value="F:zinc ion binding"/>
    <property type="evidence" value="ECO:0007669"/>
    <property type="project" value="UniProtKB-KW"/>
</dbReference>
<feature type="region of interest" description="Disordered" evidence="2">
    <location>
        <begin position="40"/>
        <end position="59"/>
    </location>
</feature>
<dbReference type="OrthoDB" id="2152896at2759"/>
<evidence type="ECO:0000256" key="2">
    <source>
        <dbReference type="SAM" id="MobiDB-lite"/>
    </source>
</evidence>
<accession>A0A0D2UBU7</accession>
<dbReference type="PROSITE" id="PS00028">
    <property type="entry name" value="ZINC_FINGER_C2H2_1"/>
    <property type="match status" value="1"/>
</dbReference>
<sequence>MPLTALPLIGVERVEQTARFASTADGRLSLEQEALRRIKEKNDVPQSSMEVEPSDAHKQETNISNHKLHHDANYRTWRQERCERWIRGDTADGWTSPADQDEHEEEPSTTPLLLDQVASSRHSTMSSPSSEGQHQLSAVSSVSSSSVSSFRTSPPPVHRVVQLQLDDHVEELTVLGESDQIFKCDNCGKIYKQRNSLHKHMWEHNEHWHSTSQHFNMKKHQQVLAMQAAMQLVSIASNDSECEWTTRFPNVRF</sequence>
<dbReference type="eggNOG" id="ENOG502SCFA">
    <property type="taxonomic scope" value="Eukaryota"/>
</dbReference>
<evidence type="ECO:0000256" key="1">
    <source>
        <dbReference type="PROSITE-ProRule" id="PRU00042"/>
    </source>
</evidence>
<gene>
    <name evidence="4" type="ORF">CAOG_003457</name>
</gene>
<feature type="region of interest" description="Disordered" evidence="2">
    <location>
        <begin position="89"/>
        <end position="140"/>
    </location>
</feature>
<proteinExistence type="predicted"/>
<keyword evidence="5" id="KW-1185">Reference proteome</keyword>
<keyword evidence="1" id="KW-0862">Zinc</keyword>
<evidence type="ECO:0000259" key="3">
    <source>
        <dbReference type="PROSITE" id="PS50157"/>
    </source>
</evidence>
<dbReference type="Proteomes" id="UP000008743">
    <property type="component" value="Unassembled WGS sequence"/>
</dbReference>
<protein>
    <recommendedName>
        <fullName evidence="3">C2H2-type domain-containing protein</fullName>
    </recommendedName>
</protein>
<dbReference type="EMBL" id="KE346363">
    <property type="protein sequence ID" value="KJE92501.1"/>
    <property type="molecule type" value="Genomic_DNA"/>
</dbReference>
<dbReference type="RefSeq" id="XP_004364296.2">
    <property type="nucleotide sequence ID" value="XM_004364239.2"/>
</dbReference>
<feature type="compositionally biased region" description="Low complexity" evidence="2">
    <location>
        <begin position="119"/>
        <end position="130"/>
    </location>
</feature>